<dbReference type="STRING" id="214095.RU97_GL000074"/>
<dbReference type="EMBL" id="JXKH01000001">
    <property type="protein sequence ID" value="OJG19841.1"/>
    <property type="molecule type" value="Genomic_DNA"/>
</dbReference>
<comment type="caution">
    <text evidence="1">The sequence shown here is derived from an EMBL/GenBank/DDBJ whole genome shotgun (WGS) entry which is preliminary data.</text>
</comment>
<gene>
    <name evidence="1" type="ORF">RU97_GL000074</name>
</gene>
<keyword evidence="2" id="KW-1185">Reference proteome</keyword>
<evidence type="ECO:0000313" key="2">
    <source>
        <dbReference type="Proteomes" id="UP000181884"/>
    </source>
</evidence>
<organism evidence="1 2">
    <name type="scientific">Enterococcus canis</name>
    <dbReference type="NCBI Taxonomy" id="214095"/>
    <lineage>
        <taxon>Bacteria</taxon>
        <taxon>Bacillati</taxon>
        <taxon>Bacillota</taxon>
        <taxon>Bacilli</taxon>
        <taxon>Lactobacillales</taxon>
        <taxon>Enterococcaceae</taxon>
        <taxon>Enterococcus</taxon>
    </lineage>
</organism>
<accession>A0A1L8RJ87</accession>
<reference evidence="1 2" key="1">
    <citation type="submission" date="2014-12" db="EMBL/GenBank/DDBJ databases">
        <title>Draft genome sequences of 29 type strains of Enterococci.</title>
        <authorList>
            <person name="Zhong Z."/>
            <person name="Sun Z."/>
            <person name="Liu W."/>
            <person name="Zhang W."/>
            <person name="Zhang H."/>
        </authorList>
    </citation>
    <scope>NUCLEOTIDE SEQUENCE [LARGE SCALE GENOMIC DNA]</scope>
    <source>
        <strain evidence="1 2">DSM 17029</strain>
    </source>
</reference>
<dbReference type="Proteomes" id="UP000181884">
    <property type="component" value="Unassembled WGS sequence"/>
</dbReference>
<evidence type="ECO:0000313" key="1">
    <source>
        <dbReference type="EMBL" id="OJG19841.1"/>
    </source>
</evidence>
<name>A0A1L8RJ87_9ENTE</name>
<proteinExistence type="predicted"/>
<sequence>MRLFPYPVSDDLLLLKKLGIERHRVPMVVLAAEMGITKKTLRSKIRKMNRRFESEQPGLKIMEATEIFLVGSIQKVREVMACLLFERLETKLLFLLLCGYDLRRYRKLHPEAAFSRALRVVKKFLAPYGLIYTVHGLVGDERVIRWHLFRFIWWTDQLSLVETFCSEKVREVLVKNKYYQRLGPIQQRQWLLLHLLCLVRPAEVKSNVSQEVERFFQYFKKDEYGVFCCYTIGEGELRYLFSFLWTLPLFRQQFPAYIPMSDEDLDCFQEECQLFAGFPLLENLIEGPLTRLSEHERITHFSGQKMRQLLIEDYLVLEVAARTAADAQQVDWFIRTQLKELCSSEETIIPLKIQITTLPELVTSKRLYMPLPISESQRDYLKEELANYLGSFKNL</sequence>
<protein>
    <submittedName>
        <fullName evidence="1">Uncharacterized protein</fullName>
    </submittedName>
</protein>
<dbReference type="RefSeq" id="WP_067391335.1">
    <property type="nucleotide sequence ID" value="NZ_JXKH01000001.1"/>
</dbReference>
<dbReference type="AlphaFoldDB" id="A0A1L8RJ87"/>